<evidence type="ECO:0000313" key="1">
    <source>
        <dbReference type="EMBL" id="SVC52312.1"/>
    </source>
</evidence>
<reference evidence="1" key="1">
    <citation type="submission" date="2018-05" db="EMBL/GenBank/DDBJ databases">
        <authorList>
            <person name="Lanie J.A."/>
            <person name="Ng W.-L."/>
            <person name="Kazmierczak K.M."/>
            <person name="Andrzejewski T.M."/>
            <person name="Davidsen T.M."/>
            <person name="Wayne K.J."/>
            <person name="Tettelin H."/>
            <person name="Glass J.I."/>
            <person name="Rusch D."/>
            <person name="Podicherti R."/>
            <person name="Tsui H.-C.T."/>
            <person name="Winkler M.E."/>
        </authorList>
    </citation>
    <scope>NUCLEOTIDE SEQUENCE</scope>
</reference>
<dbReference type="AlphaFoldDB" id="A0A382MXX1"/>
<proteinExistence type="predicted"/>
<gene>
    <name evidence="1" type="ORF">METZ01_LOCUS305166</name>
</gene>
<protein>
    <submittedName>
        <fullName evidence="1">Uncharacterized protein</fullName>
    </submittedName>
</protein>
<accession>A0A382MXX1</accession>
<dbReference type="InterPro" id="IPR036188">
    <property type="entry name" value="FAD/NAD-bd_sf"/>
</dbReference>
<dbReference type="Gene3D" id="3.50.50.60">
    <property type="entry name" value="FAD/NAD(P)-binding domain"/>
    <property type="match status" value="1"/>
</dbReference>
<organism evidence="1">
    <name type="scientific">marine metagenome</name>
    <dbReference type="NCBI Taxonomy" id="408172"/>
    <lineage>
        <taxon>unclassified sequences</taxon>
        <taxon>metagenomes</taxon>
        <taxon>ecological metagenomes</taxon>
    </lineage>
</organism>
<dbReference type="EMBL" id="UINC01095879">
    <property type="protein sequence ID" value="SVC52312.1"/>
    <property type="molecule type" value="Genomic_DNA"/>
</dbReference>
<name>A0A382MXX1_9ZZZZ</name>
<feature type="non-terminal residue" evidence="1">
    <location>
        <position position="1"/>
    </location>
</feature>
<sequence>ANAIENGDYSKKSLQFYPDRMRKDFGKNHDRFYNIKEAVERLTDDDLDSIAEKVLAIPHDKRTLTSVFKAAVFKKPTLIIDVLKVFAGV</sequence>